<evidence type="ECO:0000256" key="7">
    <source>
        <dbReference type="SAM" id="Phobius"/>
    </source>
</evidence>
<dbReference type="GO" id="GO:0042158">
    <property type="term" value="P:lipoprotein biosynthetic process"/>
    <property type="evidence" value="ECO:0007669"/>
    <property type="project" value="InterPro"/>
</dbReference>
<evidence type="ECO:0000313" key="9">
    <source>
        <dbReference type="Proteomes" id="UP000231456"/>
    </source>
</evidence>
<dbReference type="Pfam" id="PF01790">
    <property type="entry name" value="LGT"/>
    <property type="match status" value="1"/>
</dbReference>
<name>A0A2M8F8N8_9BACT</name>
<keyword evidence="2" id="KW-1003">Cell membrane</keyword>
<reference evidence="9" key="1">
    <citation type="submission" date="2017-09" db="EMBL/GenBank/DDBJ databases">
        <title>Depth-based differentiation of microbial function through sediment-hosted aquifers and enrichment of novel symbionts in the deep terrestrial subsurface.</title>
        <authorList>
            <person name="Probst A.J."/>
            <person name="Ladd B."/>
            <person name="Jarett J.K."/>
            <person name="Geller-Mcgrath D.E."/>
            <person name="Sieber C.M.K."/>
            <person name="Emerson J.B."/>
            <person name="Anantharaman K."/>
            <person name="Thomas B.C."/>
            <person name="Malmstrom R."/>
            <person name="Stieglmeier M."/>
            <person name="Klingl A."/>
            <person name="Woyke T."/>
            <person name="Ryan C.M."/>
            <person name="Banfield J.F."/>
        </authorList>
    </citation>
    <scope>NUCLEOTIDE SEQUENCE [LARGE SCALE GENOMIC DNA]</scope>
</reference>
<evidence type="ECO:0000256" key="4">
    <source>
        <dbReference type="ARBA" id="ARBA00022692"/>
    </source>
</evidence>
<keyword evidence="4 7" id="KW-0812">Transmembrane</keyword>
<evidence type="ECO:0000256" key="2">
    <source>
        <dbReference type="ARBA" id="ARBA00022475"/>
    </source>
</evidence>
<sequence length="257" mass="28904">MLPWFQFTTVHIGPVPIQVWGFFVAMGMLLSIVLIQKEAKKRNLSAEPLLDLALKMIVYGVIGARLFHIFFYEPAFFIAHPAESIAVWHGGLSSFGGLVGAMLAFVVALKRKKIKKEFLSVYGNIISYSALYGWIVGRIGCLMIHDHLGKESNCPLAFVSPQGKRLDMALLEILGLLPLAIAFFILKKKKKEDVFAPVLFVYYGILRFILDFWRAEPTLATGDVRYLGLTPAQYFAMVLVVFGVFLLQKRPFLKKVS</sequence>
<gene>
    <name evidence="8" type="ORF">CO030_04650</name>
</gene>
<dbReference type="GO" id="GO:0005886">
    <property type="term" value="C:plasma membrane"/>
    <property type="evidence" value="ECO:0007669"/>
    <property type="project" value="InterPro"/>
</dbReference>
<feature type="transmembrane region" description="Helical" evidence="7">
    <location>
        <begin position="85"/>
        <end position="109"/>
    </location>
</feature>
<comment type="similarity">
    <text evidence="1">Belongs to the Lgt family.</text>
</comment>
<keyword evidence="6 7" id="KW-0472">Membrane</keyword>
<dbReference type="PANTHER" id="PTHR30589">
    <property type="entry name" value="PROLIPOPROTEIN DIACYLGLYCERYL TRANSFERASE"/>
    <property type="match status" value="1"/>
</dbReference>
<feature type="transmembrane region" description="Helical" evidence="7">
    <location>
        <begin position="165"/>
        <end position="186"/>
    </location>
</feature>
<comment type="caution">
    <text evidence="8">The sequence shown here is derived from an EMBL/GenBank/DDBJ whole genome shotgun (WGS) entry which is preliminary data.</text>
</comment>
<accession>A0A2M8F8N8</accession>
<feature type="transmembrane region" description="Helical" evidence="7">
    <location>
        <begin position="121"/>
        <end position="145"/>
    </location>
</feature>
<dbReference type="PANTHER" id="PTHR30589:SF0">
    <property type="entry name" value="PHOSPHATIDYLGLYCEROL--PROLIPOPROTEIN DIACYLGLYCERYL TRANSFERASE"/>
    <property type="match status" value="1"/>
</dbReference>
<proteinExistence type="inferred from homology"/>
<evidence type="ECO:0000256" key="1">
    <source>
        <dbReference type="ARBA" id="ARBA00007150"/>
    </source>
</evidence>
<keyword evidence="5 7" id="KW-1133">Transmembrane helix</keyword>
<dbReference type="EMBL" id="PFRH01000144">
    <property type="protein sequence ID" value="PJC52100.1"/>
    <property type="molecule type" value="Genomic_DNA"/>
</dbReference>
<dbReference type="Proteomes" id="UP000231456">
    <property type="component" value="Unassembled WGS sequence"/>
</dbReference>
<evidence type="ECO:0000256" key="3">
    <source>
        <dbReference type="ARBA" id="ARBA00022679"/>
    </source>
</evidence>
<dbReference type="InterPro" id="IPR001640">
    <property type="entry name" value="Lgt"/>
</dbReference>
<feature type="transmembrane region" description="Helical" evidence="7">
    <location>
        <begin position="15"/>
        <end position="35"/>
    </location>
</feature>
<dbReference type="AlphaFoldDB" id="A0A2M8F8N8"/>
<evidence type="ECO:0000256" key="5">
    <source>
        <dbReference type="ARBA" id="ARBA00022989"/>
    </source>
</evidence>
<keyword evidence="3" id="KW-0808">Transferase</keyword>
<feature type="transmembrane region" description="Helical" evidence="7">
    <location>
        <begin position="230"/>
        <end position="247"/>
    </location>
</feature>
<dbReference type="GO" id="GO:0008961">
    <property type="term" value="F:phosphatidylglycerol-prolipoprotein diacylglyceryl transferase activity"/>
    <property type="evidence" value="ECO:0007669"/>
    <property type="project" value="InterPro"/>
</dbReference>
<protein>
    <recommendedName>
        <fullName evidence="10">Phosphatidylglycerol--prolipoprotein diacylglyceryl transferase</fullName>
    </recommendedName>
</protein>
<feature type="transmembrane region" description="Helical" evidence="7">
    <location>
        <begin position="193"/>
        <end position="210"/>
    </location>
</feature>
<feature type="transmembrane region" description="Helical" evidence="7">
    <location>
        <begin position="56"/>
        <end position="79"/>
    </location>
</feature>
<organism evidence="8 9">
    <name type="scientific">Candidatus Magasanikbacteria bacterium CG_4_9_14_0_2_um_filter_42_11</name>
    <dbReference type="NCBI Taxonomy" id="1974643"/>
    <lineage>
        <taxon>Bacteria</taxon>
        <taxon>Candidatus Magasanikiibacteriota</taxon>
    </lineage>
</organism>
<evidence type="ECO:0008006" key="10">
    <source>
        <dbReference type="Google" id="ProtNLM"/>
    </source>
</evidence>
<evidence type="ECO:0000313" key="8">
    <source>
        <dbReference type="EMBL" id="PJC52100.1"/>
    </source>
</evidence>
<evidence type="ECO:0000256" key="6">
    <source>
        <dbReference type="ARBA" id="ARBA00023136"/>
    </source>
</evidence>